<sequence>MGEDILVRDTGVLIDYRFARKGYSKEIVCAVVKYGLNELLCGETTLDACFAINAPFQGLMKAVRLEDVVVLKRIGDGPPDKETHYEFGV</sequence>
<organism evidence="1 2">
    <name type="scientific">Botryotinia narcissicola</name>
    <dbReference type="NCBI Taxonomy" id="278944"/>
    <lineage>
        <taxon>Eukaryota</taxon>
        <taxon>Fungi</taxon>
        <taxon>Dikarya</taxon>
        <taxon>Ascomycota</taxon>
        <taxon>Pezizomycotina</taxon>
        <taxon>Leotiomycetes</taxon>
        <taxon>Helotiales</taxon>
        <taxon>Sclerotiniaceae</taxon>
        <taxon>Botryotinia</taxon>
    </lineage>
</organism>
<gene>
    <name evidence="1" type="ORF">BOTNAR_0149g00140</name>
</gene>
<dbReference type="EMBL" id="PQXJ01000149">
    <property type="protein sequence ID" value="TGO60190.1"/>
    <property type="molecule type" value="Genomic_DNA"/>
</dbReference>
<dbReference type="OrthoDB" id="64477at2759"/>
<dbReference type="Proteomes" id="UP000297452">
    <property type="component" value="Unassembled WGS sequence"/>
</dbReference>
<evidence type="ECO:0000313" key="1">
    <source>
        <dbReference type="EMBL" id="TGO60190.1"/>
    </source>
</evidence>
<name>A0A4Z1ILV2_9HELO</name>
<evidence type="ECO:0008006" key="3">
    <source>
        <dbReference type="Google" id="ProtNLM"/>
    </source>
</evidence>
<dbReference type="AlphaFoldDB" id="A0A4Z1ILV2"/>
<proteinExistence type="predicted"/>
<comment type="caution">
    <text evidence="1">The sequence shown here is derived from an EMBL/GenBank/DDBJ whole genome shotgun (WGS) entry which is preliminary data.</text>
</comment>
<reference evidence="1 2" key="1">
    <citation type="submission" date="2017-12" db="EMBL/GenBank/DDBJ databases">
        <title>Comparative genomics of Botrytis spp.</title>
        <authorList>
            <person name="Valero-Jimenez C.A."/>
            <person name="Tapia P."/>
            <person name="Veloso J."/>
            <person name="Silva-Moreno E."/>
            <person name="Staats M."/>
            <person name="Valdes J.H."/>
            <person name="Van Kan J.A.L."/>
        </authorList>
    </citation>
    <scope>NUCLEOTIDE SEQUENCE [LARGE SCALE GENOMIC DNA]</scope>
    <source>
        <strain evidence="1 2">MUCL2120</strain>
    </source>
</reference>
<evidence type="ECO:0000313" key="2">
    <source>
        <dbReference type="Proteomes" id="UP000297452"/>
    </source>
</evidence>
<keyword evidence="2" id="KW-1185">Reference proteome</keyword>
<accession>A0A4Z1ILV2</accession>
<protein>
    <recommendedName>
        <fullName evidence="3">N-acetyltransferase domain-containing protein</fullName>
    </recommendedName>
</protein>